<keyword evidence="2" id="KW-1185">Reference proteome</keyword>
<sequence>MIEIGNRHSLISNILNAFKSKLGSIEPSNNISIRLQQDINEMLDIISSQNFIIYPIIQTYSQITLSEAEKIANEHNLKLNHNTSNKIFMSILDMKINTSGCSFVSNIFNKKKYQYMRFKSNKILIQNGHGDTYLYMIPTINPDVWVFFIQTPNITQELTQGIKHGKTDLFYNIDNLIKTLKPPEIFYQELWIPCFRKQIEWNIPWIQGFKVDSEDCEFMVSGCNESVNIDFSYGCEENKSLRFVAKDEHCVKDTFVFGVFHSEVREKLDTPFFVALIKPEEWIQV</sequence>
<comment type="caution">
    <text evidence="1">The sequence shown here is derived from an EMBL/GenBank/DDBJ whole genome shotgun (WGS) entry which is preliminary data.</text>
</comment>
<organism evidence="1 2">
    <name type="scientific">Stentor coeruleus</name>
    <dbReference type="NCBI Taxonomy" id="5963"/>
    <lineage>
        <taxon>Eukaryota</taxon>
        <taxon>Sar</taxon>
        <taxon>Alveolata</taxon>
        <taxon>Ciliophora</taxon>
        <taxon>Postciliodesmatophora</taxon>
        <taxon>Heterotrichea</taxon>
        <taxon>Heterotrichida</taxon>
        <taxon>Stentoridae</taxon>
        <taxon>Stentor</taxon>
    </lineage>
</organism>
<accession>A0A1R2CP90</accession>
<evidence type="ECO:0008006" key="3">
    <source>
        <dbReference type="Google" id="ProtNLM"/>
    </source>
</evidence>
<reference evidence="1 2" key="1">
    <citation type="submission" date="2016-11" db="EMBL/GenBank/DDBJ databases">
        <title>The macronuclear genome of Stentor coeruleus: a giant cell with tiny introns.</title>
        <authorList>
            <person name="Slabodnick M."/>
            <person name="Ruby J.G."/>
            <person name="Reiff S.B."/>
            <person name="Swart E.C."/>
            <person name="Gosai S."/>
            <person name="Prabakaran S."/>
            <person name="Witkowska E."/>
            <person name="Larue G.E."/>
            <person name="Fisher S."/>
            <person name="Freeman R.M."/>
            <person name="Gunawardena J."/>
            <person name="Chu W."/>
            <person name="Stover N.A."/>
            <person name="Gregory B.D."/>
            <person name="Nowacki M."/>
            <person name="Derisi J."/>
            <person name="Roy S.W."/>
            <person name="Marshall W.F."/>
            <person name="Sood P."/>
        </authorList>
    </citation>
    <scope>NUCLEOTIDE SEQUENCE [LARGE SCALE GENOMIC DNA]</scope>
    <source>
        <strain evidence="1">WM001</strain>
    </source>
</reference>
<proteinExistence type="predicted"/>
<dbReference type="EMBL" id="MPUH01000095">
    <property type="protein sequence ID" value="OMJ90815.1"/>
    <property type="molecule type" value="Genomic_DNA"/>
</dbReference>
<name>A0A1R2CP90_9CILI</name>
<protein>
    <recommendedName>
        <fullName evidence="3">Serpin domain-containing protein</fullName>
    </recommendedName>
</protein>
<evidence type="ECO:0000313" key="2">
    <source>
        <dbReference type="Proteomes" id="UP000187209"/>
    </source>
</evidence>
<evidence type="ECO:0000313" key="1">
    <source>
        <dbReference type="EMBL" id="OMJ90815.1"/>
    </source>
</evidence>
<dbReference type="AlphaFoldDB" id="A0A1R2CP90"/>
<gene>
    <name evidence="1" type="ORF">SteCoe_6797</name>
</gene>
<dbReference type="Proteomes" id="UP000187209">
    <property type="component" value="Unassembled WGS sequence"/>
</dbReference>
<dbReference type="OrthoDB" id="325376at2759"/>